<keyword evidence="1" id="KW-0547">Nucleotide-binding</keyword>
<dbReference type="PROSITE" id="PS50893">
    <property type="entry name" value="ABC_TRANSPORTER_2"/>
    <property type="match status" value="1"/>
</dbReference>
<feature type="transmembrane region" description="Helical" evidence="3">
    <location>
        <begin position="60"/>
        <end position="85"/>
    </location>
</feature>
<evidence type="ECO:0000313" key="6">
    <source>
        <dbReference type="Proteomes" id="UP001213000"/>
    </source>
</evidence>
<feature type="transmembrane region" description="Helical" evidence="3">
    <location>
        <begin position="215"/>
        <end position="232"/>
    </location>
</feature>
<comment type="caution">
    <text evidence="5">The sequence shown here is derived from an EMBL/GenBank/DDBJ whole genome shotgun (WGS) entry which is preliminary data.</text>
</comment>
<organism evidence="5 6">
    <name type="scientific">Leucocoprinus birnbaumii</name>
    <dbReference type="NCBI Taxonomy" id="56174"/>
    <lineage>
        <taxon>Eukaryota</taxon>
        <taxon>Fungi</taxon>
        <taxon>Dikarya</taxon>
        <taxon>Basidiomycota</taxon>
        <taxon>Agaricomycotina</taxon>
        <taxon>Agaricomycetes</taxon>
        <taxon>Agaricomycetidae</taxon>
        <taxon>Agaricales</taxon>
        <taxon>Agaricineae</taxon>
        <taxon>Agaricaceae</taxon>
        <taxon>Leucocoprinus</taxon>
    </lineage>
</organism>
<keyword evidence="3" id="KW-0472">Membrane</keyword>
<dbReference type="Proteomes" id="UP001213000">
    <property type="component" value="Unassembled WGS sequence"/>
</dbReference>
<dbReference type="InterPro" id="IPR003593">
    <property type="entry name" value="AAA+_ATPase"/>
</dbReference>
<keyword evidence="3" id="KW-0812">Transmembrane</keyword>
<dbReference type="Pfam" id="PF00005">
    <property type="entry name" value="ABC_tran"/>
    <property type="match status" value="1"/>
</dbReference>
<sequence>MGELPAKVLKWGIFNVAYEPRRKFFVFNKSTTVLVKNLPEFSTYGFRFLQDICRIAPSTFLTYIASSAWLGASTAISLHMSYLILQQIEALAREQNHKTPHDHVELIVTISTWLLLMFVSVLMKGLKDDKEMLLCGYMRANFLPSFVQASLDADVGFIHDQSARRYFPNPETFSEGGPGWSLLKGLSERIQAVIAFGSECFVFYGVLAQRPLWDRWLLGGLMGLFFALLLFSPSNGVNGAGYTFWTTNDTFNRLHRLYTIIFTPKFRETLAKDSLNEFLCSEYRKCSNKLGVVKSDVITLACILPPPWYWTFLRNLLFEYPLAFCTLLLLWNNSPFLVTTIVFFQYGTSALARSFQCLRRSFEPRSISQLLGQAPALYKPLDQGLKKRGRELIEYSTSKAGMDLRLRGVTFRYQSSAADVTLKNISLMIPSNSFVLLVGENGSGKTTLLKLLARLHDPTSGEIFVNDTPLAAYNPVSLRKHTTFLMQSEEIFPMSLEENLLMATPDQIWSKEEAQERMDEAIRIGGARQLIDRVGYDAILNPPTILAQSLQGCGNGIIGDAAIRELERHTMQKSAAISNGEKQRFIIARSFMRLLNSNTRLLIVDEPTSCLDLVAERDMFEQFYRRRKGKTTIFVTHRFASLARKADMIVCMKNGEIVETGRHEELVSLAGEYARLYEVQQGIPR</sequence>
<feature type="transmembrane region" description="Helical" evidence="3">
    <location>
        <begin position="190"/>
        <end position="208"/>
    </location>
</feature>
<evidence type="ECO:0000313" key="5">
    <source>
        <dbReference type="EMBL" id="KAJ3566900.1"/>
    </source>
</evidence>
<dbReference type="EMBL" id="JANIEX010000452">
    <property type="protein sequence ID" value="KAJ3566900.1"/>
    <property type="molecule type" value="Genomic_DNA"/>
</dbReference>
<dbReference type="SUPFAM" id="SSF52540">
    <property type="entry name" value="P-loop containing nucleoside triphosphate hydrolases"/>
    <property type="match status" value="1"/>
</dbReference>
<evidence type="ECO:0000256" key="3">
    <source>
        <dbReference type="SAM" id="Phobius"/>
    </source>
</evidence>
<feature type="transmembrane region" description="Helical" evidence="3">
    <location>
        <begin position="106"/>
        <end position="123"/>
    </location>
</feature>
<name>A0AAD5VQK1_9AGAR</name>
<dbReference type="GO" id="GO:0016887">
    <property type="term" value="F:ATP hydrolysis activity"/>
    <property type="evidence" value="ECO:0007669"/>
    <property type="project" value="InterPro"/>
</dbReference>
<keyword evidence="2" id="KW-0067">ATP-binding</keyword>
<evidence type="ECO:0000256" key="1">
    <source>
        <dbReference type="ARBA" id="ARBA00022741"/>
    </source>
</evidence>
<dbReference type="InterPro" id="IPR027417">
    <property type="entry name" value="P-loop_NTPase"/>
</dbReference>
<accession>A0AAD5VQK1</accession>
<dbReference type="PANTHER" id="PTHR43394:SF1">
    <property type="entry name" value="ATP-BINDING CASSETTE SUB-FAMILY B MEMBER 10, MITOCHONDRIAL"/>
    <property type="match status" value="1"/>
</dbReference>
<keyword evidence="3" id="KW-1133">Transmembrane helix</keyword>
<evidence type="ECO:0000259" key="4">
    <source>
        <dbReference type="PROSITE" id="PS50893"/>
    </source>
</evidence>
<dbReference type="InterPro" id="IPR039421">
    <property type="entry name" value="Type_1_exporter"/>
</dbReference>
<dbReference type="SMART" id="SM00382">
    <property type="entry name" value="AAA"/>
    <property type="match status" value="1"/>
</dbReference>
<protein>
    <recommendedName>
        <fullName evidence="4">ABC transporter domain-containing protein</fullName>
    </recommendedName>
</protein>
<dbReference type="GO" id="GO:0015421">
    <property type="term" value="F:ABC-type oligopeptide transporter activity"/>
    <property type="evidence" value="ECO:0007669"/>
    <property type="project" value="TreeGrafter"/>
</dbReference>
<dbReference type="InterPro" id="IPR003439">
    <property type="entry name" value="ABC_transporter-like_ATP-bd"/>
</dbReference>
<dbReference type="PANTHER" id="PTHR43394">
    <property type="entry name" value="ATP-DEPENDENT PERMEASE MDL1, MITOCHONDRIAL"/>
    <property type="match status" value="1"/>
</dbReference>
<dbReference type="GO" id="GO:0005524">
    <property type="term" value="F:ATP binding"/>
    <property type="evidence" value="ECO:0007669"/>
    <property type="project" value="UniProtKB-KW"/>
</dbReference>
<dbReference type="Gene3D" id="3.40.50.300">
    <property type="entry name" value="P-loop containing nucleotide triphosphate hydrolases"/>
    <property type="match status" value="1"/>
</dbReference>
<feature type="domain" description="ABC transporter" evidence="4">
    <location>
        <begin position="404"/>
        <end position="679"/>
    </location>
</feature>
<gene>
    <name evidence="5" type="ORF">NP233_g6709</name>
</gene>
<proteinExistence type="predicted"/>
<dbReference type="AlphaFoldDB" id="A0AAD5VQK1"/>
<reference evidence="5" key="1">
    <citation type="submission" date="2022-07" db="EMBL/GenBank/DDBJ databases">
        <title>Genome Sequence of Leucocoprinus birnbaumii.</title>
        <authorList>
            <person name="Buettner E."/>
        </authorList>
    </citation>
    <scope>NUCLEOTIDE SEQUENCE</scope>
    <source>
        <strain evidence="5">VT141</strain>
    </source>
</reference>
<keyword evidence="6" id="KW-1185">Reference proteome</keyword>
<evidence type="ECO:0000256" key="2">
    <source>
        <dbReference type="ARBA" id="ARBA00022840"/>
    </source>
</evidence>